<dbReference type="InterPro" id="IPR003594">
    <property type="entry name" value="HATPase_dom"/>
</dbReference>
<dbReference type="SMART" id="SM00388">
    <property type="entry name" value="HisKA"/>
    <property type="match status" value="1"/>
</dbReference>
<dbReference type="PANTHER" id="PTHR43047:SF72">
    <property type="entry name" value="OSMOSENSING HISTIDINE PROTEIN KINASE SLN1"/>
    <property type="match status" value="1"/>
</dbReference>
<feature type="domain" description="Histidine kinase" evidence="11">
    <location>
        <begin position="255"/>
        <end position="475"/>
    </location>
</feature>
<evidence type="ECO:0000313" key="13">
    <source>
        <dbReference type="Proteomes" id="UP000594468"/>
    </source>
</evidence>
<evidence type="ECO:0000256" key="3">
    <source>
        <dbReference type="ARBA" id="ARBA00012438"/>
    </source>
</evidence>
<dbReference type="InterPro" id="IPR004358">
    <property type="entry name" value="Sig_transdc_His_kin-like_C"/>
</dbReference>
<dbReference type="RefSeq" id="WP_195171969.1">
    <property type="nucleotide sequence ID" value="NZ_CP062983.1"/>
</dbReference>
<dbReference type="InterPro" id="IPR005467">
    <property type="entry name" value="His_kinase_dom"/>
</dbReference>
<keyword evidence="6" id="KW-0418">Kinase</keyword>
<keyword evidence="9" id="KW-0175">Coiled coil</keyword>
<organism evidence="12 13">
    <name type="scientific">Phototrophicus methaneseepsis</name>
    <dbReference type="NCBI Taxonomy" id="2710758"/>
    <lineage>
        <taxon>Bacteria</taxon>
        <taxon>Bacillati</taxon>
        <taxon>Chloroflexota</taxon>
        <taxon>Candidatus Thermofontia</taxon>
        <taxon>Phototrophicales</taxon>
        <taxon>Phototrophicaceae</taxon>
        <taxon>Phototrophicus</taxon>
    </lineage>
</organism>
<dbReference type="GO" id="GO:0009927">
    <property type="term" value="F:histidine phosphotransfer kinase activity"/>
    <property type="evidence" value="ECO:0007669"/>
    <property type="project" value="TreeGrafter"/>
</dbReference>
<dbReference type="Pfam" id="PF02518">
    <property type="entry name" value="HATPase_c"/>
    <property type="match status" value="1"/>
</dbReference>
<keyword evidence="10" id="KW-1133">Transmembrane helix</keyword>
<evidence type="ECO:0000256" key="8">
    <source>
        <dbReference type="ARBA" id="ARBA00074306"/>
    </source>
</evidence>
<keyword evidence="13" id="KW-1185">Reference proteome</keyword>
<feature type="transmembrane region" description="Helical" evidence="10">
    <location>
        <begin position="150"/>
        <end position="170"/>
    </location>
</feature>
<comment type="similarity">
    <text evidence="2">In the N-terminal section; belongs to the phytochrome family.</text>
</comment>
<dbReference type="SMART" id="SM00387">
    <property type="entry name" value="HATPase_c"/>
    <property type="match status" value="1"/>
</dbReference>
<accession>A0A7S8EBF7</accession>
<comment type="catalytic activity">
    <reaction evidence="1">
        <text>ATP + protein L-histidine = ADP + protein N-phospho-L-histidine.</text>
        <dbReference type="EC" id="2.7.13.3"/>
    </reaction>
</comment>
<keyword evidence="4" id="KW-0597">Phosphoprotein</keyword>
<name>A0A7S8EBF7_9CHLR</name>
<dbReference type="PROSITE" id="PS50109">
    <property type="entry name" value="HIS_KIN"/>
    <property type="match status" value="1"/>
</dbReference>
<dbReference type="CDD" id="cd00082">
    <property type="entry name" value="HisKA"/>
    <property type="match status" value="1"/>
</dbReference>
<dbReference type="SUPFAM" id="SSF47384">
    <property type="entry name" value="Homodimeric domain of signal transducing histidine kinase"/>
    <property type="match status" value="1"/>
</dbReference>
<evidence type="ECO:0000256" key="5">
    <source>
        <dbReference type="ARBA" id="ARBA00022679"/>
    </source>
</evidence>
<evidence type="ECO:0000256" key="4">
    <source>
        <dbReference type="ARBA" id="ARBA00022553"/>
    </source>
</evidence>
<dbReference type="PANTHER" id="PTHR43047">
    <property type="entry name" value="TWO-COMPONENT HISTIDINE PROTEIN KINASE"/>
    <property type="match status" value="1"/>
</dbReference>
<dbReference type="Gene3D" id="1.10.287.130">
    <property type="match status" value="1"/>
</dbReference>
<feature type="transmembrane region" description="Helical" evidence="10">
    <location>
        <begin position="127"/>
        <end position="145"/>
    </location>
</feature>
<dbReference type="Pfam" id="PF00512">
    <property type="entry name" value="HisKA"/>
    <property type="match status" value="1"/>
</dbReference>
<feature type="transmembrane region" description="Helical" evidence="10">
    <location>
        <begin position="96"/>
        <end position="115"/>
    </location>
</feature>
<dbReference type="Proteomes" id="UP000594468">
    <property type="component" value="Chromosome"/>
</dbReference>
<dbReference type="SUPFAM" id="SSF55874">
    <property type="entry name" value="ATPase domain of HSP90 chaperone/DNA topoisomerase II/histidine kinase"/>
    <property type="match status" value="1"/>
</dbReference>
<dbReference type="GO" id="GO:0000155">
    <property type="term" value="F:phosphorelay sensor kinase activity"/>
    <property type="evidence" value="ECO:0007669"/>
    <property type="project" value="InterPro"/>
</dbReference>
<dbReference type="InterPro" id="IPR036097">
    <property type="entry name" value="HisK_dim/P_sf"/>
</dbReference>
<evidence type="ECO:0000259" key="11">
    <source>
        <dbReference type="PROSITE" id="PS50109"/>
    </source>
</evidence>
<dbReference type="AlphaFoldDB" id="A0A7S8EBF7"/>
<evidence type="ECO:0000256" key="7">
    <source>
        <dbReference type="ARBA" id="ARBA00023012"/>
    </source>
</evidence>
<sequence length="479" mass="53090">MVSKLEPINLPEQLKSSIKNPITWWLTPRSLDRDIAFRERIIRAATGILVILGLYSMYLAIFIYKDPWSPVSFPVLNLIALSGLLFSFYTASRQHILLAGYSLAITVAICGGYVILLTREMQSMSVAVYGGPIFMFTPLTAALVLPRNRIIPLSLVASLIFFITQFVLPLDTSVQTTLQLDMVATTISITLLLLFEALLLRQMRVEFDGRLEELSTAVRQTEAARVQAEEARKKAEKAQRDAEAADIAKTQFLANMSHELRTPLNAIIGYDEAMIAGMVGNFTDRQTEILGYIQHNGHRLLSLINDILDLSKIESGSIEAYMEPMSLRPTIKKTITSLDALANQKAISLVLNIDDTLPEMILFDEGKLQQIITNLVSNAIKFTETGSVTVDVDRQAANQWQVVVTDTGVGIPKDKLEEIFEPFKQVDGSATRKYKGTGLGLSITKRLTEKLGGQIMVESSLGEGSQFTLMFPLLMPNPS</sequence>
<dbReference type="FunFam" id="3.30.565.10:FF:000010">
    <property type="entry name" value="Sensor histidine kinase RcsC"/>
    <property type="match status" value="1"/>
</dbReference>
<feature type="transmembrane region" description="Helical" evidence="10">
    <location>
        <begin position="70"/>
        <end position="89"/>
    </location>
</feature>
<dbReference type="InterPro" id="IPR036890">
    <property type="entry name" value="HATPase_C_sf"/>
</dbReference>
<keyword evidence="10" id="KW-0812">Transmembrane</keyword>
<evidence type="ECO:0000256" key="6">
    <source>
        <dbReference type="ARBA" id="ARBA00022777"/>
    </source>
</evidence>
<dbReference type="EC" id="2.7.13.3" evidence="3"/>
<dbReference type="KEGG" id="pmet:G4Y79_05870"/>
<dbReference type="PRINTS" id="PR00344">
    <property type="entry name" value="BCTRLSENSOR"/>
</dbReference>
<reference evidence="12 13" key="1">
    <citation type="submission" date="2020-02" db="EMBL/GenBank/DDBJ databases">
        <authorList>
            <person name="Zheng R.K."/>
            <person name="Sun C.M."/>
        </authorList>
    </citation>
    <scope>NUCLEOTIDE SEQUENCE [LARGE SCALE GENOMIC DNA]</scope>
    <source>
        <strain evidence="13">rifampicinis</strain>
    </source>
</reference>
<evidence type="ECO:0000256" key="2">
    <source>
        <dbReference type="ARBA" id="ARBA00006402"/>
    </source>
</evidence>
<dbReference type="EMBL" id="CP062983">
    <property type="protein sequence ID" value="QPC83905.1"/>
    <property type="molecule type" value="Genomic_DNA"/>
</dbReference>
<dbReference type="CDD" id="cd16922">
    <property type="entry name" value="HATPase_EvgS-ArcB-TorS-like"/>
    <property type="match status" value="1"/>
</dbReference>
<evidence type="ECO:0000256" key="9">
    <source>
        <dbReference type="SAM" id="Coils"/>
    </source>
</evidence>
<evidence type="ECO:0000256" key="10">
    <source>
        <dbReference type="SAM" id="Phobius"/>
    </source>
</evidence>
<protein>
    <recommendedName>
        <fullName evidence="8">Circadian input-output histidine kinase CikA</fullName>
        <ecNumber evidence="3">2.7.13.3</ecNumber>
    </recommendedName>
</protein>
<dbReference type="InterPro" id="IPR003661">
    <property type="entry name" value="HisK_dim/P_dom"/>
</dbReference>
<evidence type="ECO:0000313" key="12">
    <source>
        <dbReference type="EMBL" id="QPC83905.1"/>
    </source>
</evidence>
<keyword evidence="10" id="KW-0472">Membrane</keyword>
<proteinExistence type="inferred from homology"/>
<gene>
    <name evidence="12" type="ORF">G4Y79_05870</name>
</gene>
<evidence type="ECO:0000256" key="1">
    <source>
        <dbReference type="ARBA" id="ARBA00000085"/>
    </source>
</evidence>
<dbReference type="Gene3D" id="3.30.565.10">
    <property type="entry name" value="Histidine kinase-like ATPase, C-terminal domain"/>
    <property type="match status" value="1"/>
</dbReference>
<feature type="coiled-coil region" evidence="9">
    <location>
        <begin position="211"/>
        <end position="248"/>
    </location>
</feature>
<keyword evidence="5" id="KW-0808">Transferase</keyword>
<keyword evidence="7" id="KW-0902">Two-component regulatory system</keyword>
<dbReference type="GO" id="GO:0005886">
    <property type="term" value="C:plasma membrane"/>
    <property type="evidence" value="ECO:0007669"/>
    <property type="project" value="TreeGrafter"/>
</dbReference>
<dbReference type="FunFam" id="1.10.287.130:FF:000001">
    <property type="entry name" value="Two-component sensor histidine kinase"/>
    <property type="match status" value="1"/>
</dbReference>
<feature type="transmembrane region" description="Helical" evidence="10">
    <location>
        <begin position="41"/>
        <end position="64"/>
    </location>
</feature>
<feature type="transmembrane region" description="Helical" evidence="10">
    <location>
        <begin position="182"/>
        <end position="200"/>
    </location>
</feature>